<protein>
    <submittedName>
        <fullName evidence="1">Uncharacterized protein</fullName>
    </submittedName>
</protein>
<dbReference type="EMBL" id="CM042009">
    <property type="protein sequence ID" value="KAI3790880.1"/>
    <property type="molecule type" value="Genomic_DNA"/>
</dbReference>
<gene>
    <name evidence="1" type="ORF">L2E82_04276</name>
</gene>
<accession>A0ACB9H6T4</accession>
<evidence type="ECO:0000313" key="1">
    <source>
        <dbReference type="EMBL" id="KAI3790880.1"/>
    </source>
</evidence>
<proteinExistence type="predicted"/>
<organism evidence="1 2">
    <name type="scientific">Cichorium intybus</name>
    <name type="common">Chicory</name>
    <dbReference type="NCBI Taxonomy" id="13427"/>
    <lineage>
        <taxon>Eukaryota</taxon>
        <taxon>Viridiplantae</taxon>
        <taxon>Streptophyta</taxon>
        <taxon>Embryophyta</taxon>
        <taxon>Tracheophyta</taxon>
        <taxon>Spermatophyta</taxon>
        <taxon>Magnoliopsida</taxon>
        <taxon>eudicotyledons</taxon>
        <taxon>Gunneridae</taxon>
        <taxon>Pentapetalae</taxon>
        <taxon>asterids</taxon>
        <taxon>campanulids</taxon>
        <taxon>Asterales</taxon>
        <taxon>Asteraceae</taxon>
        <taxon>Cichorioideae</taxon>
        <taxon>Cichorieae</taxon>
        <taxon>Cichoriinae</taxon>
        <taxon>Cichorium</taxon>
    </lineage>
</organism>
<reference evidence="1 2" key="2">
    <citation type="journal article" date="2022" name="Mol. Ecol. Resour.">
        <title>The genomes of chicory, endive, great burdock and yacon provide insights into Asteraceae paleo-polyploidization history and plant inulin production.</title>
        <authorList>
            <person name="Fan W."/>
            <person name="Wang S."/>
            <person name="Wang H."/>
            <person name="Wang A."/>
            <person name="Jiang F."/>
            <person name="Liu H."/>
            <person name="Zhao H."/>
            <person name="Xu D."/>
            <person name="Zhang Y."/>
        </authorList>
    </citation>
    <scope>NUCLEOTIDE SEQUENCE [LARGE SCALE GENOMIC DNA]</scope>
    <source>
        <strain evidence="2">cv. Punajuju</strain>
        <tissue evidence="1">Leaves</tissue>
    </source>
</reference>
<comment type="caution">
    <text evidence="1">The sequence shown here is derived from an EMBL/GenBank/DDBJ whole genome shotgun (WGS) entry which is preliminary data.</text>
</comment>
<keyword evidence="2" id="KW-1185">Reference proteome</keyword>
<evidence type="ECO:0000313" key="2">
    <source>
        <dbReference type="Proteomes" id="UP001055811"/>
    </source>
</evidence>
<sequence>MGFEGTFAAYLVGDKGNYLEKSSYFDYKKLKNDLNFCNNHKHDGAFTDSHDDGNSEDDPNQILPHQSCHHDHEALVHKALVLIQFVVINAIALRKILKKYDKIQDRRKLRVDKRKTGFIGFIRWLGI</sequence>
<reference evidence="2" key="1">
    <citation type="journal article" date="2022" name="Mol. Ecol. Resour.">
        <title>The genomes of chicory, endive, great burdock and yacon provide insights into Asteraceae palaeo-polyploidization history and plant inulin production.</title>
        <authorList>
            <person name="Fan W."/>
            <person name="Wang S."/>
            <person name="Wang H."/>
            <person name="Wang A."/>
            <person name="Jiang F."/>
            <person name="Liu H."/>
            <person name="Zhao H."/>
            <person name="Xu D."/>
            <person name="Zhang Y."/>
        </authorList>
    </citation>
    <scope>NUCLEOTIDE SEQUENCE [LARGE SCALE GENOMIC DNA]</scope>
    <source>
        <strain evidence="2">cv. Punajuju</strain>
    </source>
</reference>
<name>A0ACB9H6T4_CICIN</name>
<dbReference type="Proteomes" id="UP001055811">
    <property type="component" value="Linkage Group LG01"/>
</dbReference>